<dbReference type="Pfam" id="PF14060">
    <property type="entry name" value="DUF4252"/>
    <property type="match status" value="1"/>
</dbReference>
<keyword evidence="3" id="KW-1185">Reference proteome</keyword>
<keyword evidence="1" id="KW-0732">Signal</keyword>
<name>K0XK83_9BACT</name>
<dbReference type="HOGENOM" id="CLU_130386_0_0_10"/>
<dbReference type="GeneID" id="77848750"/>
<evidence type="ECO:0000313" key="2">
    <source>
        <dbReference type="EMBL" id="EJZ64225.1"/>
    </source>
</evidence>
<organism evidence="2 3">
    <name type="scientific">Barnesiella intestinihominis YIT 11860</name>
    <dbReference type="NCBI Taxonomy" id="742726"/>
    <lineage>
        <taxon>Bacteria</taxon>
        <taxon>Pseudomonadati</taxon>
        <taxon>Bacteroidota</taxon>
        <taxon>Bacteroidia</taxon>
        <taxon>Bacteroidales</taxon>
        <taxon>Barnesiellaceae</taxon>
        <taxon>Barnesiella</taxon>
    </lineage>
</organism>
<comment type="caution">
    <text evidence="2">The sequence shown here is derived from an EMBL/GenBank/DDBJ whole genome shotgun (WGS) entry which is preliminary data.</text>
</comment>
<dbReference type="RefSeq" id="WP_008861946.1">
    <property type="nucleotide sequence ID" value="NZ_JH815204.1"/>
</dbReference>
<evidence type="ECO:0000313" key="3">
    <source>
        <dbReference type="Proteomes" id="UP000006044"/>
    </source>
</evidence>
<dbReference type="InterPro" id="IPR025348">
    <property type="entry name" value="DUF4252"/>
</dbReference>
<proteinExistence type="predicted"/>
<sequence length="151" mass="16969">MKTKILILALAAFCSFSSISASNCIDNLFNTASRMPNAEKVNLNSFVLGLLKPFSSELKGIKSMSIIDAENISSKDYTRFEKIITQCDSDGYETVTSSNEENEIVRILMKIEKEKIREIVIISLEENEISLIRIKGKIDPNQMQNIIEDNA</sequence>
<gene>
    <name evidence="2" type="ORF">HMPREF9448_01485</name>
</gene>
<dbReference type="AlphaFoldDB" id="K0XK83"/>
<evidence type="ECO:0008006" key="4">
    <source>
        <dbReference type="Google" id="ProtNLM"/>
    </source>
</evidence>
<reference evidence="2 3" key="1">
    <citation type="submission" date="2012-08" db="EMBL/GenBank/DDBJ databases">
        <title>The Genome Sequence of Barnesiella intestinihominis YIT 11860.</title>
        <authorList>
            <consortium name="The Broad Institute Genome Sequencing Platform"/>
            <person name="Earl A."/>
            <person name="Ward D."/>
            <person name="Feldgarden M."/>
            <person name="Gevers D."/>
            <person name="Morotomi M."/>
            <person name="Walker B."/>
            <person name="Young S.K."/>
            <person name="Zeng Q."/>
            <person name="Gargeya S."/>
            <person name="Fitzgerald M."/>
            <person name="Haas B."/>
            <person name="Abouelleil A."/>
            <person name="Alvarado L."/>
            <person name="Arachchi H.M."/>
            <person name="Berlin A.M."/>
            <person name="Chapman S.B."/>
            <person name="Goldberg J."/>
            <person name="Griggs A."/>
            <person name="Gujja S."/>
            <person name="Hansen M."/>
            <person name="Howarth C."/>
            <person name="Imamovic A."/>
            <person name="Larimer J."/>
            <person name="McCowen C."/>
            <person name="Montmayeur A."/>
            <person name="Murphy C."/>
            <person name="Neiman D."/>
            <person name="Pearson M."/>
            <person name="Priest M."/>
            <person name="Roberts A."/>
            <person name="Saif S."/>
            <person name="Shea T."/>
            <person name="Sisk P."/>
            <person name="Sykes S."/>
            <person name="Wortman J."/>
            <person name="Nusbaum C."/>
            <person name="Birren B."/>
        </authorList>
    </citation>
    <scope>NUCLEOTIDE SEQUENCE [LARGE SCALE GENOMIC DNA]</scope>
    <source>
        <strain evidence="2 3">YIT 11860</strain>
    </source>
</reference>
<dbReference type="Proteomes" id="UP000006044">
    <property type="component" value="Unassembled WGS sequence"/>
</dbReference>
<feature type="signal peptide" evidence="1">
    <location>
        <begin position="1"/>
        <end position="20"/>
    </location>
</feature>
<dbReference type="OrthoDB" id="1093297at2"/>
<dbReference type="EMBL" id="ADLE01000009">
    <property type="protein sequence ID" value="EJZ64225.1"/>
    <property type="molecule type" value="Genomic_DNA"/>
</dbReference>
<dbReference type="eggNOG" id="ENOG5033MIH">
    <property type="taxonomic scope" value="Bacteria"/>
</dbReference>
<protein>
    <recommendedName>
        <fullName evidence="4">DUF4252 domain-containing protein</fullName>
    </recommendedName>
</protein>
<dbReference type="STRING" id="742726.HMPREF9448_01485"/>
<evidence type="ECO:0000256" key="1">
    <source>
        <dbReference type="SAM" id="SignalP"/>
    </source>
</evidence>
<feature type="chain" id="PRO_5003844151" description="DUF4252 domain-containing protein" evidence="1">
    <location>
        <begin position="21"/>
        <end position="151"/>
    </location>
</feature>
<accession>K0XK83</accession>